<dbReference type="Gene3D" id="3.30.460.40">
    <property type="match status" value="1"/>
</dbReference>
<dbReference type="OrthoDB" id="284878at2"/>
<proteinExistence type="predicted"/>
<dbReference type="AlphaFoldDB" id="D3F9K7"/>
<accession>D3F9K7</accession>
<evidence type="ECO:0000259" key="1">
    <source>
        <dbReference type="Pfam" id="PF19502"/>
    </source>
</evidence>
<dbReference type="Proteomes" id="UP000008229">
    <property type="component" value="Chromosome"/>
</dbReference>
<dbReference type="InterPro" id="IPR045792">
    <property type="entry name" value="DUF6036"/>
</dbReference>
<dbReference type="InterPro" id="IPR043519">
    <property type="entry name" value="NT_sf"/>
</dbReference>
<dbReference type="RefSeq" id="WP_012934120.1">
    <property type="nucleotide sequence ID" value="NC_013739.1"/>
</dbReference>
<evidence type="ECO:0000313" key="3">
    <source>
        <dbReference type="Proteomes" id="UP000008229"/>
    </source>
</evidence>
<gene>
    <name evidence="2" type="ordered locus">Cwoe_2650</name>
</gene>
<dbReference type="STRING" id="469383.Cwoe_2650"/>
<sequence>MQHTPDLQLVALLHRLATANVDFVVVGGVAVAVQGYGRATKDLDITYATNAANLERLGEVLVALEARLRGVGEDVPFVPDAQTLRRIAILTLDTTEGPLDLLVRPDGAAPYDELRERADVIDLDGAKIHVVGIDDLLSMKRAAGRPQDLADIDALEAVKRVRRGAG</sequence>
<dbReference type="KEGG" id="cwo:Cwoe_2650"/>
<name>D3F9K7_CONWI</name>
<keyword evidence="3" id="KW-1185">Reference proteome</keyword>
<organism evidence="2 3">
    <name type="scientific">Conexibacter woesei (strain DSM 14684 / CCUG 47730 / CIP 108061 / JCM 11494 / NBRC 100937 / ID131577)</name>
    <dbReference type="NCBI Taxonomy" id="469383"/>
    <lineage>
        <taxon>Bacteria</taxon>
        <taxon>Bacillati</taxon>
        <taxon>Actinomycetota</taxon>
        <taxon>Thermoleophilia</taxon>
        <taxon>Solirubrobacterales</taxon>
        <taxon>Conexibacteraceae</taxon>
        <taxon>Conexibacter</taxon>
    </lineage>
</organism>
<dbReference type="SUPFAM" id="SSF81301">
    <property type="entry name" value="Nucleotidyltransferase"/>
    <property type="match status" value="1"/>
</dbReference>
<dbReference type="EMBL" id="CP001854">
    <property type="protein sequence ID" value="ADB51069.1"/>
    <property type="molecule type" value="Genomic_DNA"/>
</dbReference>
<reference evidence="2 3" key="1">
    <citation type="journal article" date="2010" name="Stand. Genomic Sci.">
        <title>Complete genome sequence of Conexibacter woesei type strain (ID131577).</title>
        <authorList>
            <person name="Pukall R."/>
            <person name="Lapidus A."/>
            <person name="Glavina Del Rio T."/>
            <person name="Copeland A."/>
            <person name="Tice H."/>
            <person name="Cheng J.-F."/>
            <person name="Lucas S."/>
            <person name="Chen F."/>
            <person name="Nolan M."/>
            <person name="Bruce D."/>
            <person name="Goodwin L."/>
            <person name="Pitluck S."/>
            <person name="Mavromatis K."/>
            <person name="Ivanova N."/>
            <person name="Ovchinnikova G."/>
            <person name="Pati A."/>
            <person name="Chen A."/>
            <person name="Palaniappan K."/>
            <person name="Land M."/>
            <person name="Hauser L."/>
            <person name="Chang Y.-J."/>
            <person name="Jeffries C.D."/>
            <person name="Chain P."/>
            <person name="Meincke L."/>
            <person name="Sims D."/>
            <person name="Brettin T."/>
            <person name="Detter J.C."/>
            <person name="Rohde M."/>
            <person name="Goeker M."/>
            <person name="Bristow J."/>
            <person name="Eisen J.A."/>
            <person name="Markowitz V."/>
            <person name="Kyrpides N.C."/>
            <person name="Klenk H.-P."/>
            <person name="Hugenholtz P."/>
        </authorList>
    </citation>
    <scope>NUCLEOTIDE SEQUENCE [LARGE SCALE GENOMIC DNA]</scope>
    <source>
        <strain evidence="3">DSM 14684 / CIP 108061 / JCM 11494 / NBRC 100937 / ID131577</strain>
    </source>
</reference>
<protein>
    <recommendedName>
        <fullName evidence="1">DUF6036 domain-containing protein</fullName>
    </recommendedName>
</protein>
<dbReference type="eggNOG" id="ENOG5033CHR">
    <property type="taxonomic scope" value="Bacteria"/>
</dbReference>
<dbReference type="Pfam" id="PF19502">
    <property type="entry name" value="DUF6036"/>
    <property type="match status" value="1"/>
</dbReference>
<reference evidence="3" key="2">
    <citation type="submission" date="2010-01" db="EMBL/GenBank/DDBJ databases">
        <title>The complete genome of Conexibacter woesei DSM 14684.</title>
        <authorList>
            <consortium name="US DOE Joint Genome Institute (JGI-PGF)"/>
            <person name="Lucas S."/>
            <person name="Copeland A."/>
            <person name="Lapidus A."/>
            <person name="Glavina del Rio T."/>
            <person name="Dalin E."/>
            <person name="Tice H."/>
            <person name="Bruce D."/>
            <person name="Goodwin L."/>
            <person name="Pitluck S."/>
            <person name="Kyrpides N."/>
            <person name="Mavromatis K."/>
            <person name="Ivanova N."/>
            <person name="Mikhailova N."/>
            <person name="Chertkov O."/>
            <person name="Brettin T."/>
            <person name="Detter J.C."/>
            <person name="Han C."/>
            <person name="Larimer F."/>
            <person name="Land M."/>
            <person name="Hauser L."/>
            <person name="Markowitz V."/>
            <person name="Cheng J.-F."/>
            <person name="Hugenholtz P."/>
            <person name="Woyke T."/>
            <person name="Wu D."/>
            <person name="Pukall R."/>
            <person name="Steenblock K."/>
            <person name="Schneider S."/>
            <person name="Klenk H.-P."/>
            <person name="Eisen J.A."/>
        </authorList>
    </citation>
    <scope>NUCLEOTIDE SEQUENCE [LARGE SCALE GENOMIC DNA]</scope>
    <source>
        <strain evidence="3">DSM 14684 / CIP 108061 / JCM 11494 / NBRC 100937 / ID131577</strain>
    </source>
</reference>
<feature type="domain" description="DUF6036" evidence="1">
    <location>
        <begin position="19"/>
        <end position="160"/>
    </location>
</feature>
<dbReference type="HOGENOM" id="CLU_120522_2_0_11"/>
<evidence type="ECO:0000313" key="2">
    <source>
        <dbReference type="EMBL" id="ADB51069.1"/>
    </source>
</evidence>